<dbReference type="PANTHER" id="PTHR43806">
    <property type="entry name" value="PEPTIDASE S8"/>
    <property type="match status" value="1"/>
</dbReference>
<feature type="domain" description="SLH" evidence="15">
    <location>
        <begin position="375"/>
        <end position="438"/>
    </location>
</feature>
<keyword evidence="6" id="KW-0479">Metal-binding</keyword>
<dbReference type="SUPFAM" id="SSF54897">
    <property type="entry name" value="Protease propeptides/inhibitors"/>
    <property type="match status" value="1"/>
</dbReference>
<dbReference type="STRING" id="1679170.AC625_22295"/>
<feature type="active site" description="Charge relay system" evidence="11 12">
    <location>
        <position position="157"/>
    </location>
</feature>
<reference evidence="17" key="1">
    <citation type="submission" date="2015-07" db="EMBL/GenBank/DDBJ databases">
        <title>Genome sequencing project for genomic taxonomy and phylogenomics of Bacillus-like bacteria.</title>
        <authorList>
            <person name="Liu B."/>
            <person name="Wang J."/>
            <person name="Zhu Y."/>
            <person name="Liu G."/>
            <person name="Chen Q."/>
            <person name="Chen Z."/>
            <person name="Lan J."/>
            <person name="Che J."/>
            <person name="Ge C."/>
            <person name="Shi H."/>
            <person name="Pan Z."/>
            <person name="Liu X."/>
        </authorList>
    </citation>
    <scope>NUCLEOTIDE SEQUENCE [LARGE SCALE GENOMIC DNA]</scope>
    <source>
        <strain evidence="17">FJAT-27997</strain>
    </source>
</reference>
<feature type="signal peptide" evidence="14">
    <location>
        <begin position="1"/>
        <end position="22"/>
    </location>
</feature>
<evidence type="ECO:0000256" key="8">
    <source>
        <dbReference type="ARBA" id="ARBA00022801"/>
    </source>
</evidence>
<evidence type="ECO:0000256" key="14">
    <source>
        <dbReference type="SAM" id="SignalP"/>
    </source>
</evidence>
<keyword evidence="4" id="KW-0964">Secreted</keyword>
<dbReference type="PROSITE" id="PS00136">
    <property type="entry name" value="SUBTILASE_ASP"/>
    <property type="match status" value="1"/>
</dbReference>
<keyword evidence="17" id="KW-1185">Reference proteome</keyword>
<keyword evidence="5 12" id="KW-0645">Protease</keyword>
<dbReference type="InterPro" id="IPR034202">
    <property type="entry name" value="Subtilisin_Carlsberg-like"/>
</dbReference>
<dbReference type="InterPro" id="IPR023827">
    <property type="entry name" value="Peptidase_S8_Asp-AS"/>
</dbReference>
<dbReference type="PROSITE" id="PS00138">
    <property type="entry name" value="SUBTILASE_SER"/>
    <property type="match status" value="1"/>
</dbReference>
<dbReference type="InterPro" id="IPR001119">
    <property type="entry name" value="SLH_dom"/>
</dbReference>
<dbReference type="PATRIC" id="fig|1679170.3.peg.5030"/>
<evidence type="ECO:0000256" key="5">
    <source>
        <dbReference type="ARBA" id="ARBA00022670"/>
    </source>
</evidence>
<dbReference type="Gene3D" id="3.40.50.200">
    <property type="entry name" value="Peptidase S8/S53 domain"/>
    <property type="match status" value="1"/>
</dbReference>
<feature type="active site" description="Charge relay system" evidence="11 12">
    <location>
        <position position="126"/>
    </location>
</feature>
<comment type="cofactor">
    <cofactor evidence="1">
        <name>Ca(2+)</name>
        <dbReference type="ChEBI" id="CHEBI:29108"/>
    </cofactor>
</comment>
<dbReference type="PROSITE" id="PS51892">
    <property type="entry name" value="SUBTILASE"/>
    <property type="match status" value="1"/>
</dbReference>
<dbReference type="InterPro" id="IPR037045">
    <property type="entry name" value="S8pro/Inhibitor_I9_sf"/>
</dbReference>
<dbReference type="GO" id="GO:0005576">
    <property type="term" value="C:extracellular region"/>
    <property type="evidence" value="ECO:0007669"/>
    <property type="project" value="UniProtKB-SubCell"/>
</dbReference>
<evidence type="ECO:0000256" key="7">
    <source>
        <dbReference type="ARBA" id="ARBA00022729"/>
    </source>
</evidence>
<evidence type="ECO:0000256" key="4">
    <source>
        <dbReference type="ARBA" id="ARBA00022525"/>
    </source>
</evidence>
<sequence length="552" mass="60638">MKKVLFILSFCILLIVPLQVAAADEAEPLMNQRVIVGFHHEIDLSILEGIPFEMHHQYDEIKAISITIPYSSLVLLKENPKVAWVERDQIVKTNGQVVDWGHEPVGVAQSRKAYFTGEGVKVAVIDTGISMNHPDLAIAGGVTFVENTTSYNDDNGHGTHVAGIIGAKDNDIGVVGVAPDAELYAIKVLAKDGEGNQTDVIAGIEWAIQHDIDIINLSITSPIDSITLRKVLERADEQGIIVTAASGNEENGIRQPIGSDIMFPARYPTVIAVGSINKQLHKSAFSYFGPSLDYTAPGEDIYSTYIIEGEQKTGYTSMSGTSMATPYVTGTIALYKQAYPTLTMHQLKKAMQQKAIDLGEKGKDPYYGYGLIQSPTTLFLDVKNDVWYSSYMQYLLEAGFISGYLDGTFKPNGYITREEAVTMIGRALHLDGEERRTDFTDVKPDSFGSGYIAAASEQGFINGYPNQTFEPKSLINRGDVALVIQQAFHIPQATKQIFQDVKREKYYFEAVNALSGSKIIGGYPDGNFSPEQKITRAEFSIVLAKALNESFR</sequence>
<dbReference type="PRINTS" id="PR00723">
    <property type="entry name" value="SUBTILISIN"/>
</dbReference>
<feature type="domain" description="SLH" evidence="15">
    <location>
        <begin position="439"/>
        <end position="493"/>
    </location>
</feature>
<dbReference type="InterPro" id="IPR050131">
    <property type="entry name" value="Peptidase_S8_subtilisin-like"/>
</dbReference>
<comment type="caution">
    <text evidence="16">The sequence shown here is derived from an EMBL/GenBank/DDBJ whole genome shotgun (WGS) entry which is preliminary data.</text>
</comment>
<dbReference type="EMBL" id="LFZW01000001">
    <property type="protein sequence ID" value="KMY51918.1"/>
    <property type="molecule type" value="Genomic_DNA"/>
</dbReference>
<evidence type="ECO:0000256" key="6">
    <source>
        <dbReference type="ARBA" id="ARBA00022723"/>
    </source>
</evidence>
<dbReference type="Pfam" id="PF00082">
    <property type="entry name" value="Peptidase_S8"/>
    <property type="match status" value="1"/>
</dbReference>
<dbReference type="InterPro" id="IPR000209">
    <property type="entry name" value="Peptidase_S8/S53_dom"/>
</dbReference>
<comment type="subcellular location">
    <subcellularLocation>
        <location evidence="2">Secreted</location>
    </subcellularLocation>
</comment>
<keyword evidence="10" id="KW-0106">Calcium</keyword>
<dbReference type="InterPro" id="IPR023828">
    <property type="entry name" value="Peptidase_S8_Ser-AS"/>
</dbReference>
<protein>
    <recommendedName>
        <fullName evidence="15">SLH domain-containing protein</fullName>
    </recommendedName>
</protein>
<dbReference type="RefSeq" id="WP_049683277.1">
    <property type="nucleotide sequence ID" value="NZ_LFZW01000001.1"/>
</dbReference>
<keyword evidence="7 14" id="KW-0732">Signal</keyword>
<feature type="domain" description="SLH" evidence="15">
    <location>
        <begin position="494"/>
        <end position="552"/>
    </location>
</feature>
<dbReference type="PROSITE" id="PS51272">
    <property type="entry name" value="SLH"/>
    <property type="match status" value="3"/>
</dbReference>
<comment type="similarity">
    <text evidence="3 12 13">Belongs to the peptidase S8 family.</text>
</comment>
<feature type="chain" id="PRO_5038828394" description="SLH domain-containing protein" evidence="14">
    <location>
        <begin position="23"/>
        <end position="552"/>
    </location>
</feature>
<dbReference type="SUPFAM" id="SSF52743">
    <property type="entry name" value="Subtilisin-like"/>
    <property type="match status" value="1"/>
</dbReference>
<dbReference type="InterPro" id="IPR015500">
    <property type="entry name" value="Peptidase_S8_subtilisin-rel"/>
</dbReference>
<keyword evidence="8 12" id="KW-0378">Hydrolase</keyword>
<dbReference type="CDD" id="cd07477">
    <property type="entry name" value="Peptidases_S8_Subtilisin_subset"/>
    <property type="match status" value="1"/>
</dbReference>
<dbReference type="Proteomes" id="UP000037146">
    <property type="component" value="Unassembled WGS sequence"/>
</dbReference>
<evidence type="ECO:0000256" key="1">
    <source>
        <dbReference type="ARBA" id="ARBA00001913"/>
    </source>
</evidence>
<dbReference type="GO" id="GO:0006508">
    <property type="term" value="P:proteolysis"/>
    <property type="evidence" value="ECO:0007669"/>
    <property type="project" value="UniProtKB-KW"/>
</dbReference>
<evidence type="ECO:0000313" key="16">
    <source>
        <dbReference type="EMBL" id="KMY51918.1"/>
    </source>
</evidence>
<dbReference type="Gene3D" id="3.30.70.80">
    <property type="entry name" value="Peptidase S8 propeptide/proteinase inhibitor I9"/>
    <property type="match status" value="1"/>
</dbReference>
<organism evidence="16 17">
    <name type="scientific">Peribacillus loiseleuriae</name>
    <dbReference type="NCBI Taxonomy" id="1679170"/>
    <lineage>
        <taxon>Bacteria</taxon>
        <taxon>Bacillati</taxon>
        <taxon>Bacillota</taxon>
        <taxon>Bacilli</taxon>
        <taxon>Bacillales</taxon>
        <taxon>Bacillaceae</taxon>
        <taxon>Peribacillus</taxon>
    </lineage>
</organism>
<dbReference type="InterPro" id="IPR022398">
    <property type="entry name" value="Peptidase_S8_His-AS"/>
</dbReference>
<dbReference type="PROSITE" id="PS00137">
    <property type="entry name" value="SUBTILASE_HIS"/>
    <property type="match status" value="1"/>
</dbReference>
<dbReference type="GO" id="GO:0004252">
    <property type="term" value="F:serine-type endopeptidase activity"/>
    <property type="evidence" value="ECO:0007669"/>
    <property type="project" value="UniProtKB-UniRule"/>
</dbReference>
<evidence type="ECO:0000256" key="3">
    <source>
        <dbReference type="ARBA" id="ARBA00011073"/>
    </source>
</evidence>
<keyword evidence="9 12" id="KW-0720">Serine protease</keyword>
<dbReference type="GO" id="GO:0046872">
    <property type="term" value="F:metal ion binding"/>
    <property type="evidence" value="ECO:0007669"/>
    <property type="project" value="UniProtKB-KW"/>
</dbReference>
<dbReference type="InterPro" id="IPR036852">
    <property type="entry name" value="Peptidase_S8/S53_dom_sf"/>
</dbReference>
<proteinExistence type="inferred from homology"/>
<evidence type="ECO:0000256" key="9">
    <source>
        <dbReference type="ARBA" id="ARBA00022825"/>
    </source>
</evidence>
<accession>A0A0K9GZ28</accession>
<evidence type="ECO:0000256" key="10">
    <source>
        <dbReference type="ARBA" id="ARBA00022837"/>
    </source>
</evidence>
<evidence type="ECO:0000256" key="2">
    <source>
        <dbReference type="ARBA" id="ARBA00004613"/>
    </source>
</evidence>
<gene>
    <name evidence="16" type="ORF">AC625_22295</name>
</gene>
<evidence type="ECO:0000256" key="13">
    <source>
        <dbReference type="RuleBase" id="RU003355"/>
    </source>
</evidence>
<evidence type="ECO:0000256" key="12">
    <source>
        <dbReference type="PROSITE-ProRule" id="PRU01240"/>
    </source>
</evidence>
<name>A0A0K9GZ28_9BACI</name>
<evidence type="ECO:0000259" key="15">
    <source>
        <dbReference type="PROSITE" id="PS51272"/>
    </source>
</evidence>
<feature type="active site" description="Charge relay system" evidence="11 12">
    <location>
        <position position="322"/>
    </location>
</feature>
<dbReference type="Pfam" id="PF00395">
    <property type="entry name" value="SLH"/>
    <property type="match status" value="3"/>
</dbReference>
<dbReference type="PANTHER" id="PTHR43806:SF11">
    <property type="entry name" value="CEREVISIN-RELATED"/>
    <property type="match status" value="1"/>
</dbReference>
<evidence type="ECO:0000313" key="17">
    <source>
        <dbReference type="Proteomes" id="UP000037146"/>
    </source>
</evidence>
<evidence type="ECO:0000256" key="11">
    <source>
        <dbReference type="PIRSR" id="PIRSR615500-1"/>
    </source>
</evidence>
<dbReference type="AlphaFoldDB" id="A0A0K9GZ28"/>